<reference evidence="2 3" key="1">
    <citation type="submission" date="2023-10" db="EMBL/GenBank/DDBJ databases">
        <title>Draft genome sequence of Xylaria bambusicola isolate GMP-LS, the root and basal stem rot pathogen of sugarcane in Indonesia.</title>
        <authorList>
            <person name="Selvaraj P."/>
            <person name="Muralishankar V."/>
            <person name="Muruganantham S."/>
            <person name="Sp S."/>
            <person name="Haryani S."/>
            <person name="Lau K.J.X."/>
            <person name="Naqvi N.I."/>
        </authorList>
    </citation>
    <scope>NUCLEOTIDE SEQUENCE [LARGE SCALE GENOMIC DNA]</scope>
    <source>
        <strain evidence="2">GMP-LS</strain>
    </source>
</reference>
<sequence>MIDVLAEVERYKRLARILSVAVDAEGDSGRGPQRAPEGHNAEENGRHDPGILDLCGPSEPDKSDDSSDGDRDGHDESELGLVQTTVPPSHRFDDYITDSARNARAQNAADEWGDVDEAGL</sequence>
<keyword evidence="3" id="KW-1185">Reference proteome</keyword>
<accession>A0AAN7UT17</accession>
<dbReference type="EMBL" id="JAWHQM010000024">
    <property type="protein sequence ID" value="KAK5632388.1"/>
    <property type="molecule type" value="Genomic_DNA"/>
</dbReference>
<comment type="caution">
    <text evidence="2">The sequence shown here is derived from an EMBL/GenBank/DDBJ whole genome shotgun (WGS) entry which is preliminary data.</text>
</comment>
<evidence type="ECO:0000256" key="1">
    <source>
        <dbReference type="SAM" id="MobiDB-lite"/>
    </source>
</evidence>
<organism evidence="2 3">
    <name type="scientific">Xylaria bambusicola</name>
    <dbReference type="NCBI Taxonomy" id="326684"/>
    <lineage>
        <taxon>Eukaryota</taxon>
        <taxon>Fungi</taxon>
        <taxon>Dikarya</taxon>
        <taxon>Ascomycota</taxon>
        <taxon>Pezizomycotina</taxon>
        <taxon>Sordariomycetes</taxon>
        <taxon>Xylariomycetidae</taxon>
        <taxon>Xylariales</taxon>
        <taxon>Xylariaceae</taxon>
        <taxon>Xylaria</taxon>
    </lineage>
</organism>
<dbReference type="AlphaFoldDB" id="A0AAN7UT17"/>
<feature type="region of interest" description="Disordered" evidence="1">
    <location>
        <begin position="21"/>
        <end position="98"/>
    </location>
</feature>
<dbReference type="Proteomes" id="UP001305414">
    <property type="component" value="Unassembled WGS sequence"/>
</dbReference>
<protein>
    <submittedName>
        <fullName evidence="2">Uncharacterized protein</fullName>
    </submittedName>
</protein>
<proteinExistence type="predicted"/>
<name>A0AAN7UT17_9PEZI</name>
<feature type="compositionally biased region" description="Basic and acidic residues" evidence="1">
    <location>
        <begin position="59"/>
        <end position="77"/>
    </location>
</feature>
<feature type="compositionally biased region" description="Basic and acidic residues" evidence="1">
    <location>
        <begin position="36"/>
        <end position="50"/>
    </location>
</feature>
<gene>
    <name evidence="2" type="ORF">RRF57_008102</name>
</gene>
<evidence type="ECO:0000313" key="2">
    <source>
        <dbReference type="EMBL" id="KAK5632388.1"/>
    </source>
</evidence>
<evidence type="ECO:0000313" key="3">
    <source>
        <dbReference type="Proteomes" id="UP001305414"/>
    </source>
</evidence>